<organism evidence="2 3">
    <name type="scientific">Ancylostoma ceylanicum</name>
    <dbReference type="NCBI Taxonomy" id="53326"/>
    <lineage>
        <taxon>Eukaryota</taxon>
        <taxon>Metazoa</taxon>
        <taxon>Ecdysozoa</taxon>
        <taxon>Nematoda</taxon>
        <taxon>Chromadorea</taxon>
        <taxon>Rhabditida</taxon>
        <taxon>Rhabditina</taxon>
        <taxon>Rhabditomorpha</taxon>
        <taxon>Strongyloidea</taxon>
        <taxon>Ancylostomatidae</taxon>
        <taxon>Ancylostomatinae</taxon>
        <taxon>Ancylostoma</taxon>
    </lineage>
</organism>
<protein>
    <submittedName>
        <fullName evidence="2">Uncharacterized protein</fullName>
    </submittedName>
</protein>
<dbReference type="EMBL" id="JARK01001362">
    <property type="protein sequence ID" value="EYC18972.1"/>
    <property type="molecule type" value="Genomic_DNA"/>
</dbReference>
<dbReference type="Proteomes" id="UP000024635">
    <property type="component" value="Unassembled WGS sequence"/>
</dbReference>
<dbReference type="AlphaFoldDB" id="A0A016UW28"/>
<comment type="caution">
    <text evidence="2">The sequence shown here is derived from an EMBL/GenBank/DDBJ whole genome shotgun (WGS) entry which is preliminary data.</text>
</comment>
<accession>A0A016UW28</accession>
<keyword evidence="1" id="KW-0812">Transmembrane</keyword>
<evidence type="ECO:0000256" key="1">
    <source>
        <dbReference type="SAM" id="Phobius"/>
    </source>
</evidence>
<feature type="transmembrane region" description="Helical" evidence="1">
    <location>
        <begin position="6"/>
        <end position="23"/>
    </location>
</feature>
<gene>
    <name evidence="2" type="primary">Acey_s0026.g1488</name>
    <name evidence="2" type="ORF">Y032_0026g1488</name>
</gene>
<evidence type="ECO:0000313" key="2">
    <source>
        <dbReference type="EMBL" id="EYC18972.1"/>
    </source>
</evidence>
<evidence type="ECO:0000313" key="3">
    <source>
        <dbReference type="Proteomes" id="UP000024635"/>
    </source>
</evidence>
<keyword evidence="1" id="KW-0472">Membrane</keyword>
<proteinExistence type="predicted"/>
<name>A0A016UW28_9BILA</name>
<sequence>MGLFFFAPYFVISSIVLNIVMYLKRSTEPELQSQQRFSFQVLRSGFKQEAEFLLEIILFRIVKMRFPNVF</sequence>
<keyword evidence="1" id="KW-1133">Transmembrane helix</keyword>
<reference evidence="3" key="1">
    <citation type="journal article" date="2015" name="Nat. Genet.">
        <title>The genome and transcriptome of the zoonotic hookworm Ancylostoma ceylanicum identify infection-specific gene families.</title>
        <authorList>
            <person name="Schwarz E.M."/>
            <person name="Hu Y."/>
            <person name="Antoshechkin I."/>
            <person name="Miller M.M."/>
            <person name="Sternberg P.W."/>
            <person name="Aroian R.V."/>
        </authorList>
    </citation>
    <scope>NUCLEOTIDE SEQUENCE</scope>
    <source>
        <strain evidence="3">HY135</strain>
    </source>
</reference>
<keyword evidence="3" id="KW-1185">Reference proteome</keyword>